<comment type="caution">
    <text evidence="2">The sequence shown here is derived from an EMBL/GenBank/DDBJ whole genome shotgun (WGS) entry which is preliminary data.</text>
</comment>
<evidence type="ECO:0000256" key="1">
    <source>
        <dbReference type="SAM" id="MobiDB-lite"/>
    </source>
</evidence>
<evidence type="ECO:0000313" key="2">
    <source>
        <dbReference type="EMBL" id="MBU2714432.1"/>
    </source>
</evidence>
<name>A0ABS5ZM79_9GAMM</name>
<evidence type="ECO:0000313" key="3">
    <source>
        <dbReference type="Proteomes" id="UP000690515"/>
    </source>
</evidence>
<organism evidence="2 3">
    <name type="scientific">Zooshikella harenae</name>
    <dbReference type="NCBI Taxonomy" id="2827238"/>
    <lineage>
        <taxon>Bacteria</taxon>
        <taxon>Pseudomonadati</taxon>
        <taxon>Pseudomonadota</taxon>
        <taxon>Gammaproteobacteria</taxon>
        <taxon>Oceanospirillales</taxon>
        <taxon>Zooshikellaceae</taxon>
        <taxon>Zooshikella</taxon>
    </lineage>
</organism>
<feature type="non-terminal residue" evidence="2">
    <location>
        <position position="1"/>
    </location>
</feature>
<evidence type="ECO:0008006" key="4">
    <source>
        <dbReference type="Google" id="ProtNLM"/>
    </source>
</evidence>
<gene>
    <name evidence="2" type="ORF">KCG35_25610</name>
</gene>
<protein>
    <recommendedName>
        <fullName evidence="4">RHS repeat-associated core domain-containing protein</fullName>
    </recommendedName>
</protein>
<dbReference type="Proteomes" id="UP000690515">
    <property type="component" value="Unassembled WGS sequence"/>
</dbReference>
<dbReference type="EMBL" id="JAGSOY010000277">
    <property type="protein sequence ID" value="MBU2714432.1"/>
    <property type="molecule type" value="Genomic_DNA"/>
</dbReference>
<proteinExistence type="predicted"/>
<accession>A0ABS5ZM79</accession>
<sequence length="169" mass="18719">IGLAGGLNTFGYVEGNPAIFVDPYGLTAEKSIQNAVAKATGKKYSKLDSCQVKLVTSILSGDINTLESVLEGCHNIPVAHAKKLRNLCKKTKNKKEFNKRGGGKNAQHSNAAKRAVAKEKWETAKKRMEEAKRNGSTKDEKREIQKEIDHWKRKMDNTGENHSMKPKKG</sequence>
<reference evidence="2 3" key="1">
    <citation type="submission" date="2021-04" db="EMBL/GenBank/DDBJ databases">
        <authorList>
            <person name="Pira H."/>
            <person name="Risdian C."/>
            <person name="Wink J."/>
        </authorList>
    </citation>
    <scope>NUCLEOTIDE SEQUENCE [LARGE SCALE GENOMIC DNA]</scope>
    <source>
        <strain evidence="2 3">WH53</strain>
    </source>
</reference>
<keyword evidence="3" id="KW-1185">Reference proteome</keyword>
<feature type="compositionally biased region" description="Basic and acidic residues" evidence="1">
    <location>
        <begin position="116"/>
        <end position="163"/>
    </location>
</feature>
<feature type="region of interest" description="Disordered" evidence="1">
    <location>
        <begin position="91"/>
        <end position="169"/>
    </location>
</feature>
<dbReference type="RefSeq" id="WP_215822681.1">
    <property type="nucleotide sequence ID" value="NZ_JAGSOY010000277.1"/>
</dbReference>